<keyword evidence="7" id="KW-0067">ATP-binding</keyword>
<dbReference type="InterPro" id="IPR050351">
    <property type="entry name" value="BphY/WalK/GraS-like"/>
</dbReference>
<dbReference type="PANTHER" id="PTHR42878:SF7">
    <property type="entry name" value="SENSOR HISTIDINE KINASE GLRK"/>
    <property type="match status" value="1"/>
</dbReference>
<dbReference type="InterPro" id="IPR004358">
    <property type="entry name" value="Sig_transdc_His_kin-like_C"/>
</dbReference>
<dbReference type="InterPro" id="IPR036890">
    <property type="entry name" value="HATPase_C_sf"/>
</dbReference>
<evidence type="ECO:0000256" key="4">
    <source>
        <dbReference type="ARBA" id="ARBA00022679"/>
    </source>
</evidence>
<dbReference type="PROSITE" id="PS50293">
    <property type="entry name" value="TPR_REGION"/>
    <property type="match status" value="1"/>
</dbReference>
<dbReference type="Pfam" id="PF13181">
    <property type="entry name" value="TPR_8"/>
    <property type="match status" value="1"/>
</dbReference>
<keyword evidence="5" id="KW-0547">Nucleotide-binding</keyword>
<evidence type="ECO:0000256" key="8">
    <source>
        <dbReference type="ARBA" id="ARBA00023012"/>
    </source>
</evidence>
<keyword evidence="6 9" id="KW-0418">Kinase</keyword>
<evidence type="ECO:0000256" key="2">
    <source>
        <dbReference type="ARBA" id="ARBA00012438"/>
    </source>
</evidence>
<dbReference type="PRINTS" id="PR00344">
    <property type="entry name" value="BCTRLSENSOR"/>
</dbReference>
<evidence type="ECO:0000313" key="9">
    <source>
        <dbReference type="EMBL" id="ASV32294.1"/>
    </source>
</evidence>
<evidence type="ECO:0000256" key="7">
    <source>
        <dbReference type="ARBA" id="ARBA00022840"/>
    </source>
</evidence>
<dbReference type="InterPro" id="IPR003661">
    <property type="entry name" value="HisK_dim/P_dom"/>
</dbReference>
<dbReference type="CDD" id="cd00075">
    <property type="entry name" value="HATPase"/>
    <property type="match status" value="1"/>
</dbReference>
<accession>A0A223VA73</accession>
<protein>
    <recommendedName>
        <fullName evidence="2">histidine kinase</fullName>
        <ecNumber evidence="2">2.7.13.3</ecNumber>
    </recommendedName>
</protein>
<gene>
    <name evidence="9" type="ORF">CJ263_19850</name>
</gene>
<dbReference type="Gene3D" id="1.10.287.130">
    <property type="match status" value="1"/>
</dbReference>
<dbReference type="InterPro" id="IPR019734">
    <property type="entry name" value="TPR_rpt"/>
</dbReference>
<dbReference type="RefSeq" id="WP_094998850.1">
    <property type="nucleotide sequence ID" value="NZ_CP022957.1"/>
</dbReference>
<dbReference type="GO" id="GO:0007234">
    <property type="term" value="P:osmosensory signaling via phosphorelay pathway"/>
    <property type="evidence" value="ECO:0007669"/>
    <property type="project" value="TreeGrafter"/>
</dbReference>
<dbReference type="CDD" id="cd00082">
    <property type="entry name" value="HisKA"/>
    <property type="match status" value="1"/>
</dbReference>
<dbReference type="GO" id="GO:0000156">
    <property type="term" value="F:phosphorelay response regulator activity"/>
    <property type="evidence" value="ECO:0007669"/>
    <property type="project" value="TreeGrafter"/>
</dbReference>
<evidence type="ECO:0000256" key="6">
    <source>
        <dbReference type="ARBA" id="ARBA00022777"/>
    </source>
</evidence>
<dbReference type="Pfam" id="PF13424">
    <property type="entry name" value="TPR_12"/>
    <property type="match status" value="1"/>
</dbReference>
<dbReference type="AlphaFoldDB" id="A0A223VA73"/>
<dbReference type="GO" id="GO:0030295">
    <property type="term" value="F:protein kinase activator activity"/>
    <property type="evidence" value="ECO:0007669"/>
    <property type="project" value="TreeGrafter"/>
</dbReference>
<dbReference type="SUPFAM" id="SSF47384">
    <property type="entry name" value="Homodimeric domain of signal transducing histidine kinase"/>
    <property type="match status" value="1"/>
</dbReference>
<reference evidence="9 10" key="1">
    <citation type="submission" date="2017-08" db="EMBL/GenBank/DDBJ databases">
        <title>The complete genome sequence of Maribacter sp. B1, isolated from deep-sea sediment.</title>
        <authorList>
            <person name="Wu Y.-H."/>
            <person name="Cheng H."/>
            <person name="Xu X.-W."/>
        </authorList>
    </citation>
    <scope>NUCLEOTIDE SEQUENCE [LARGE SCALE GENOMIC DNA]</scope>
    <source>
        <strain evidence="9 10">B1</strain>
    </source>
</reference>
<name>A0A223VA73_9FLAO</name>
<dbReference type="Gene3D" id="3.30.565.10">
    <property type="entry name" value="Histidine kinase-like ATPase, C-terminal domain"/>
    <property type="match status" value="1"/>
</dbReference>
<evidence type="ECO:0000256" key="3">
    <source>
        <dbReference type="ARBA" id="ARBA00022553"/>
    </source>
</evidence>
<keyword evidence="3" id="KW-0597">Phosphoprotein</keyword>
<dbReference type="Pfam" id="PF02518">
    <property type="entry name" value="HATPase_c"/>
    <property type="match status" value="1"/>
</dbReference>
<dbReference type="KEGG" id="marb:CJ263_19850"/>
<dbReference type="GO" id="GO:0005524">
    <property type="term" value="F:ATP binding"/>
    <property type="evidence" value="ECO:0007669"/>
    <property type="project" value="UniProtKB-KW"/>
</dbReference>
<organism evidence="9 10">
    <name type="scientific">Maribacter cobaltidurans</name>
    <dbReference type="NCBI Taxonomy" id="1178778"/>
    <lineage>
        <taxon>Bacteria</taxon>
        <taxon>Pseudomonadati</taxon>
        <taxon>Bacteroidota</taxon>
        <taxon>Flavobacteriia</taxon>
        <taxon>Flavobacteriales</taxon>
        <taxon>Flavobacteriaceae</taxon>
        <taxon>Maribacter</taxon>
    </lineage>
</organism>
<proteinExistence type="predicted"/>
<dbReference type="InterPro" id="IPR011990">
    <property type="entry name" value="TPR-like_helical_dom_sf"/>
</dbReference>
<dbReference type="Gene3D" id="1.25.40.10">
    <property type="entry name" value="Tetratricopeptide repeat domain"/>
    <property type="match status" value="2"/>
</dbReference>
<dbReference type="SUPFAM" id="SSF81901">
    <property type="entry name" value="HCP-like"/>
    <property type="match status" value="1"/>
</dbReference>
<dbReference type="OrthoDB" id="9810447at2"/>
<dbReference type="EMBL" id="CP022957">
    <property type="protein sequence ID" value="ASV32294.1"/>
    <property type="molecule type" value="Genomic_DNA"/>
</dbReference>
<evidence type="ECO:0000313" key="10">
    <source>
        <dbReference type="Proteomes" id="UP000215244"/>
    </source>
</evidence>
<dbReference type="EC" id="2.7.13.3" evidence="2"/>
<dbReference type="PANTHER" id="PTHR42878">
    <property type="entry name" value="TWO-COMPONENT HISTIDINE KINASE"/>
    <property type="match status" value="1"/>
</dbReference>
<keyword evidence="8" id="KW-0902">Two-component regulatory system</keyword>
<comment type="catalytic activity">
    <reaction evidence="1">
        <text>ATP + protein L-histidine = ADP + protein N-phospho-L-histidine.</text>
        <dbReference type="EC" id="2.7.13.3"/>
    </reaction>
</comment>
<dbReference type="SMART" id="SM00387">
    <property type="entry name" value="HATPase_c"/>
    <property type="match status" value="1"/>
</dbReference>
<dbReference type="PROSITE" id="PS50005">
    <property type="entry name" value="TPR"/>
    <property type="match status" value="1"/>
</dbReference>
<keyword evidence="4" id="KW-0808">Transferase</keyword>
<dbReference type="FunFam" id="3.30.565.10:FF:000006">
    <property type="entry name" value="Sensor histidine kinase WalK"/>
    <property type="match status" value="1"/>
</dbReference>
<dbReference type="Proteomes" id="UP000215244">
    <property type="component" value="Chromosome"/>
</dbReference>
<sequence>MLFVFLFYANGNFAQLSLRDSLQIEVAKLQNSTKENTDYIDLILELGLEQRYYNLDSLKILSNEGLKLSTKIDYAKGMAKSYLGLGTFYSDKGKYDQSITSLKKALEISVDSHDDQLRLTILNTIGGQYDYKGDFDLALREYLKCIEIAEYLNDQNMLSIVNENIANLYITQKDYEEGMFYYEKVKKINEKIGDPIIIAETMSNMASTYADIGKLELAMFNINTAIKTFEENKIIDWLAYAYQVKGKVYLKQQKNKWALYWYSQSEYLHEKLDDIREKITLLTGIAEAQLNLGKDSISRIYAQRAYDLSKNIDAASGIEEGSKLLYQIHKNNGDFKSALEYHEIFKDVSTKITRKESMKGLNMLKTKIAYEKQKEYLIQENEKALSKQKNYVYASLIILFIFLVITILIKRNAKIQKKLNRELILKQEDLERKEKYLHEVNHTKNKLFSIIGHDLRGPIGAFQGLIKLFKEGEMSKDEFIGFVPKLKSDIDHISFTLNNLLSWGQTQMNGSVTKPGLTSIENIVNENISLLSEVANAKSIKLINRIEPNTTTWCDSNQIDIVIRNLMSNALKFTPENGIVTIGAVERTKQWEIYVRDNGVGMSEETLGKIFDQSGTHSTYGTNDEKGTGLGLSLCKEMVEKNNGIIWVDSAINKGSSFYFTIPKARKEYKKTA</sequence>
<dbReference type="InterPro" id="IPR036097">
    <property type="entry name" value="HisK_dim/P_sf"/>
</dbReference>
<evidence type="ECO:0000256" key="1">
    <source>
        <dbReference type="ARBA" id="ARBA00000085"/>
    </source>
</evidence>
<dbReference type="InterPro" id="IPR005467">
    <property type="entry name" value="His_kinase_dom"/>
</dbReference>
<dbReference type="SUPFAM" id="SSF55874">
    <property type="entry name" value="ATPase domain of HSP90 chaperone/DNA topoisomerase II/histidine kinase"/>
    <property type="match status" value="1"/>
</dbReference>
<keyword evidence="10" id="KW-1185">Reference proteome</keyword>
<dbReference type="PROSITE" id="PS50109">
    <property type="entry name" value="HIS_KIN"/>
    <property type="match status" value="1"/>
</dbReference>
<evidence type="ECO:0000256" key="5">
    <source>
        <dbReference type="ARBA" id="ARBA00022741"/>
    </source>
</evidence>
<dbReference type="InterPro" id="IPR003594">
    <property type="entry name" value="HATPase_dom"/>
</dbReference>
<dbReference type="GO" id="GO:0000155">
    <property type="term" value="F:phosphorelay sensor kinase activity"/>
    <property type="evidence" value="ECO:0007669"/>
    <property type="project" value="InterPro"/>
</dbReference>
<dbReference type="SMART" id="SM00028">
    <property type="entry name" value="TPR"/>
    <property type="match status" value="6"/>
</dbReference>